<name>A0AAW2D9I3_9ROSI</name>
<dbReference type="Proteomes" id="UP001459277">
    <property type="component" value="Unassembled WGS sequence"/>
</dbReference>
<organism evidence="1 2">
    <name type="scientific">Lithocarpus litseifolius</name>
    <dbReference type="NCBI Taxonomy" id="425828"/>
    <lineage>
        <taxon>Eukaryota</taxon>
        <taxon>Viridiplantae</taxon>
        <taxon>Streptophyta</taxon>
        <taxon>Embryophyta</taxon>
        <taxon>Tracheophyta</taxon>
        <taxon>Spermatophyta</taxon>
        <taxon>Magnoliopsida</taxon>
        <taxon>eudicotyledons</taxon>
        <taxon>Gunneridae</taxon>
        <taxon>Pentapetalae</taxon>
        <taxon>rosids</taxon>
        <taxon>fabids</taxon>
        <taxon>Fagales</taxon>
        <taxon>Fagaceae</taxon>
        <taxon>Lithocarpus</taxon>
    </lineage>
</organism>
<keyword evidence="2" id="KW-1185">Reference proteome</keyword>
<proteinExistence type="predicted"/>
<dbReference type="EMBL" id="JAZDWU010000004">
    <property type="protein sequence ID" value="KAL0005960.1"/>
    <property type="molecule type" value="Genomic_DNA"/>
</dbReference>
<evidence type="ECO:0000313" key="1">
    <source>
        <dbReference type="EMBL" id="KAL0005960.1"/>
    </source>
</evidence>
<gene>
    <name evidence="1" type="ORF">SO802_013521</name>
</gene>
<dbReference type="InterPro" id="IPR016159">
    <property type="entry name" value="Cullin_repeat-like_dom_sf"/>
</dbReference>
<evidence type="ECO:0000313" key="2">
    <source>
        <dbReference type="Proteomes" id="UP001459277"/>
    </source>
</evidence>
<protein>
    <submittedName>
        <fullName evidence="1">Uncharacterized protein</fullName>
    </submittedName>
</protein>
<dbReference type="SUPFAM" id="SSF74788">
    <property type="entry name" value="Cullin repeat-like"/>
    <property type="match status" value="1"/>
</dbReference>
<dbReference type="AlphaFoldDB" id="A0AAW2D9I3"/>
<sequence>MYLDHHFVGRRSIPSLNDLAILCFHDLVCSKLNGSFKDAAISLIVKWKLMGETAQVLIEKQKTENRDTATYQDFLSKYADMRLEEGSCVSLSKQWPMQW</sequence>
<comment type="caution">
    <text evidence="1">The sequence shown here is derived from an EMBL/GenBank/DDBJ whole genome shotgun (WGS) entry which is preliminary data.</text>
</comment>
<accession>A0AAW2D9I3</accession>
<reference evidence="1 2" key="1">
    <citation type="submission" date="2024-01" db="EMBL/GenBank/DDBJ databases">
        <title>A telomere-to-telomere, gap-free genome of sweet tea (Lithocarpus litseifolius).</title>
        <authorList>
            <person name="Zhou J."/>
        </authorList>
    </citation>
    <scope>NUCLEOTIDE SEQUENCE [LARGE SCALE GENOMIC DNA]</scope>
    <source>
        <strain evidence="1">Zhou-2022a</strain>
        <tissue evidence="1">Leaf</tissue>
    </source>
</reference>